<evidence type="ECO:0000313" key="7">
    <source>
        <dbReference type="EMBL" id="GAC78918.1"/>
    </source>
</evidence>
<organism evidence="7 8">
    <name type="scientific">Gordonia malaquae NBRC 108250</name>
    <dbReference type="NCBI Taxonomy" id="1223542"/>
    <lineage>
        <taxon>Bacteria</taxon>
        <taxon>Bacillati</taxon>
        <taxon>Actinomycetota</taxon>
        <taxon>Actinomycetes</taxon>
        <taxon>Mycobacteriales</taxon>
        <taxon>Gordoniaceae</taxon>
        <taxon>Gordonia</taxon>
    </lineage>
</organism>
<reference evidence="7 8" key="1">
    <citation type="submission" date="2013-02" db="EMBL/GenBank/DDBJ databases">
        <title>Whole genome shotgun sequence of Gordonia malaquae NBRC 108250.</title>
        <authorList>
            <person name="Yoshida I."/>
            <person name="Hosoyama A."/>
            <person name="Tsuchikane K."/>
            <person name="Ando Y."/>
            <person name="Baba S."/>
            <person name="Ohji S."/>
            <person name="Hamada M."/>
            <person name="Tamura T."/>
            <person name="Yamazoe A."/>
            <person name="Yamazaki S."/>
            <person name="Fujita N."/>
        </authorList>
    </citation>
    <scope>NUCLEOTIDE SEQUENCE [LARGE SCALE GENOMIC DNA]</scope>
    <source>
        <strain evidence="7 8">NBRC 108250</strain>
    </source>
</reference>
<dbReference type="PANTHER" id="PTHR43557">
    <property type="entry name" value="APOPTOSIS-INDUCING FACTOR 1"/>
    <property type="match status" value="1"/>
</dbReference>
<dbReference type="AlphaFoldDB" id="M3VAK2"/>
<dbReference type="RefSeq" id="WP_008377102.1">
    <property type="nucleotide sequence ID" value="NZ_BAOP01000005.1"/>
</dbReference>
<dbReference type="STRING" id="410332.SAMN04488550_0428"/>
<keyword evidence="8" id="KW-1185">Reference proteome</keyword>
<proteinExistence type="predicted"/>
<keyword evidence="3" id="KW-0274">FAD</keyword>
<dbReference type="eggNOG" id="COG0446">
    <property type="taxonomic scope" value="Bacteria"/>
</dbReference>
<gene>
    <name evidence="7" type="ORF">GM1_005_01010</name>
</gene>
<comment type="caution">
    <text evidence="7">The sequence shown here is derived from an EMBL/GenBank/DDBJ whole genome shotgun (WGS) entry which is preliminary data.</text>
</comment>
<sequence length="396" mass="40026">MTTSSDRSAFDAGVVVVGGGTAGATAAVALRAGGYDGPVTLIGAEPEAPYRRTALTKDLLVADLSVEKIALQKPQSWAERNIDLRTGVNVTAIDPSEHTVVCSNGDEIGYRTLVLATGGAAARPPWLGADVRTIRALDEALAARQAIEEAARVAIVGGGLIGLELAASAAARGFDVDVIEAADRILGRAVPAVVSEWFAELHRRNGVRLHLDSAVVSASADGVVLSDGAAIDGPVVAAVGMRPDVGLAEAAGLECSRAGIVVDSGFATSAPDIYAAGDAAAPPDLLTGDPSVGGHWFGATDQGKAVAGSVLAALGGAVAPTFRDVPRAWTIQYGINVQTVGWPADGDVEIDGSLADDDATVRVTRDGRLIGAVTVGRAAAARTCRAEIDASLGSTV</sequence>
<dbReference type="Pfam" id="PF07992">
    <property type="entry name" value="Pyr_redox_2"/>
    <property type="match status" value="1"/>
</dbReference>
<dbReference type="InterPro" id="IPR050446">
    <property type="entry name" value="FAD-oxidoreductase/Apoptosis"/>
</dbReference>
<dbReference type="InterPro" id="IPR036188">
    <property type="entry name" value="FAD/NAD-bd_sf"/>
</dbReference>
<dbReference type="Proteomes" id="UP000035009">
    <property type="component" value="Unassembled WGS sequence"/>
</dbReference>
<evidence type="ECO:0000259" key="6">
    <source>
        <dbReference type="Pfam" id="PF14759"/>
    </source>
</evidence>
<feature type="domain" description="FAD/NAD(P)-binding" evidence="5">
    <location>
        <begin position="14"/>
        <end position="290"/>
    </location>
</feature>
<dbReference type="InterPro" id="IPR028202">
    <property type="entry name" value="Reductase_C"/>
</dbReference>
<dbReference type="SUPFAM" id="SSF55424">
    <property type="entry name" value="FAD/NAD-linked reductases, dimerisation (C-terminal) domain"/>
    <property type="match status" value="1"/>
</dbReference>
<feature type="domain" description="Reductase C-terminal" evidence="6">
    <location>
        <begin position="329"/>
        <end position="390"/>
    </location>
</feature>
<dbReference type="Gene3D" id="3.30.390.30">
    <property type="match status" value="1"/>
</dbReference>
<dbReference type="GO" id="GO:0016651">
    <property type="term" value="F:oxidoreductase activity, acting on NAD(P)H"/>
    <property type="evidence" value="ECO:0007669"/>
    <property type="project" value="TreeGrafter"/>
</dbReference>
<keyword evidence="2" id="KW-0285">Flavoprotein</keyword>
<evidence type="ECO:0000256" key="3">
    <source>
        <dbReference type="ARBA" id="ARBA00022827"/>
    </source>
</evidence>
<comment type="cofactor">
    <cofactor evidence="1">
        <name>FAD</name>
        <dbReference type="ChEBI" id="CHEBI:57692"/>
    </cofactor>
</comment>
<dbReference type="PRINTS" id="PR00411">
    <property type="entry name" value="PNDRDTASEI"/>
</dbReference>
<dbReference type="OrthoDB" id="3568330at2"/>
<keyword evidence="4" id="KW-0560">Oxidoreductase</keyword>
<evidence type="ECO:0000256" key="2">
    <source>
        <dbReference type="ARBA" id="ARBA00022630"/>
    </source>
</evidence>
<dbReference type="InterPro" id="IPR023753">
    <property type="entry name" value="FAD/NAD-binding_dom"/>
</dbReference>
<dbReference type="GO" id="GO:0005737">
    <property type="term" value="C:cytoplasm"/>
    <property type="evidence" value="ECO:0007669"/>
    <property type="project" value="TreeGrafter"/>
</dbReference>
<evidence type="ECO:0000256" key="1">
    <source>
        <dbReference type="ARBA" id="ARBA00001974"/>
    </source>
</evidence>
<evidence type="ECO:0000259" key="5">
    <source>
        <dbReference type="Pfam" id="PF07992"/>
    </source>
</evidence>
<name>M3VAK2_GORML</name>
<dbReference type="InterPro" id="IPR016156">
    <property type="entry name" value="FAD/NAD-linked_Rdtase_dimer_sf"/>
</dbReference>
<dbReference type="PANTHER" id="PTHR43557:SF2">
    <property type="entry name" value="RIESKE DOMAIN-CONTAINING PROTEIN-RELATED"/>
    <property type="match status" value="1"/>
</dbReference>
<accession>M3VAK2</accession>
<dbReference type="PRINTS" id="PR00368">
    <property type="entry name" value="FADPNR"/>
</dbReference>
<protein>
    <submittedName>
        <fullName evidence="7">Putative ferredoxin reductase</fullName>
    </submittedName>
</protein>
<dbReference type="Pfam" id="PF14759">
    <property type="entry name" value="Reductase_C"/>
    <property type="match status" value="1"/>
</dbReference>
<dbReference type="SUPFAM" id="SSF51905">
    <property type="entry name" value="FAD/NAD(P)-binding domain"/>
    <property type="match status" value="2"/>
</dbReference>
<evidence type="ECO:0000313" key="8">
    <source>
        <dbReference type="Proteomes" id="UP000035009"/>
    </source>
</evidence>
<dbReference type="Gene3D" id="3.50.50.60">
    <property type="entry name" value="FAD/NAD(P)-binding domain"/>
    <property type="match status" value="2"/>
</dbReference>
<dbReference type="EMBL" id="BAOP01000005">
    <property type="protein sequence ID" value="GAC78918.1"/>
    <property type="molecule type" value="Genomic_DNA"/>
</dbReference>
<evidence type="ECO:0000256" key="4">
    <source>
        <dbReference type="ARBA" id="ARBA00023002"/>
    </source>
</evidence>